<proteinExistence type="predicted"/>
<reference evidence="2 3" key="1">
    <citation type="submission" date="2019-07" db="EMBL/GenBank/DDBJ databases">
        <title>Sphingomonas solaris sp. nov., isolated from a solar panel from Boston, Massachusetts.</title>
        <authorList>
            <person name="Tanner K."/>
            <person name="Pascual J."/>
            <person name="Mancuso C."/>
            <person name="Pereto J."/>
            <person name="Khalil A."/>
            <person name="Vilanova C."/>
        </authorList>
    </citation>
    <scope>NUCLEOTIDE SEQUENCE [LARGE SCALE GENOMIC DNA]</scope>
    <source>
        <strain evidence="2 3">R4DWN</strain>
    </source>
</reference>
<evidence type="ECO:0000313" key="3">
    <source>
        <dbReference type="Proteomes" id="UP000318681"/>
    </source>
</evidence>
<organism evidence="2 3">
    <name type="scientific">Alterirhizorhabdus solaris</name>
    <dbReference type="NCBI Taxonomy" id="2529389"/>
    <lineage>
        <taxon>Bacteria</taxon>
        <taxon>Pseudomonadati</taxon>
        <taxon>Pseudomonadota</taxon>
        <taxon>Alphaproteobacteria</taxon>
        <taxon>Sphingomonadales</taxon>
        <taxon>Rhizorhabdaceae</taxon>
        <taxon>Alterirhizorhabdus</taxon>
    </lineage>
</organism>
<dbReference type="AlphaFoldDB" id="A0A558QZE0"/>
<dbReference type="EMBL" id="VNIM01000063">
    <property type="protein sequence ID" value="TVV72526.1"/>
    <property type="molecule type" value="Genomic_DNA"/>
</dbReference>
<dbReference type="PANTHER" id="PTHR36505">
    <property type="entry name" value="BLR1072 PROTEIN"/>
    <property type="match status" value="1"/>
</dbReference>
<dbReference type="InterPro" id="IPR027275">
    <property type="entry name" value="PRC-brl_dom"/>
</dbReference>
<dbReference type="Proteomes" id="UP000318681">
    <property type="component" value="Unassembled WGS sequence"/>
</dbReference>
<dbReference type="SUPFAM" id="SSF50346">
    <property type="entry name" value="PRC-barrel domain"/>
    <property type="match status" value="1"/>
</dbReference>
<dbReference type="InterPro" id="IPR011033">
    <property type="entry name" value="PRC_barrel-like_sf"/>
</dbReference>
<dbReference type="OrthoDB" id="7274881at2"/>
<evidence type="ECO:0000313" key="2">
    <source>
        <dbReference type="EMBL" id="TVV72526.1"/>
    </source>
</evidence>
<feature type="domain" description="PRC-barrel" evidence="1">
    <location>
        <begin position="34"/>
        <end position="106"/>
    </location>
</feature>
<keyword evidence="3" id="KW-1185">Reference proteome</keyword>
<protein>
    <submittedName>
        <fullName evidence="2">PRC-barrel domain containing protein</fullName>
    </submittedName>
</protein>
<gene>
    <name evidence="2" type="ORF">FOY91_14410</name>
</gene>
<dbReference type="PANTHER" id="PTHR36505:SF1">
    <property type="entry name" value="BLR1072 PROTEIN"/>
    <property type="match status" value="1"/>
</dbReference>
<name>A0A558QZE0_9SPHN</name>
<dbReference type="Pfam" id="PF05239">
    <property type="entry name" value="PRC"/>
    <property type="match status" value="1"/>
</dbReference>
<comment type="caution">
    <text evidence="2">The sequence shown here is derived from an EMBL/GenBank/DDBJ whole genome shotgun (WGS) entry which is preliminary data.</text>
</comment>
<evidence type="ECO:0000259" key="1">
    <source>
        <dbReference type="Pfam" id="PF05239"/>
    </source>
</evidence>
<dbReference type="RefSeq" id="WP_145153374.1">
    <property type="nucleotide sequence ID" value="NZ_VNIM01000063.1"/>
</dbReference>
<sequence>MQTPQATPVGTTIPATVGDDFGGVIDRSHALVSSARVEGTTVLNRQGDRLGTIHSIMIHKTTGQAAYALLAFGGFFGLGQHVHPIPWAMLEYRDNGYVVDITREQLETAPTLNLDAAARPRETEQRMYDHWNVMPYW</sequence>
<dbReference type="Gene3D" id="2.30.30.240">
    <property type="entry name" value="PRC-barrel domain"/>
    <property type="match status" value="1"/>
</dbReference>
<accession>A0A558QZE0</accession>